<proteinExistence type="predicted"/>
<dbReference type="Proteomes" id="UP000182085">
    <property type="component" value="Chromosome I"/>
</dbReference>
<name>A0AAE8HEU5_9PSED</name>
<evidence type="ECO:0000313" key="2">
    <source>
        <dbReference type="Proteomes" id="UP000182085"/>
    </source>
</evidence>
<organism evidence="1 2">
    <name type="scientific">Pseudomonas rhodesiae</name>
    <dbReference type="NCBI Taxonomy" id="76760"/>
    <lineage>
        <taxon>Bacteria</taxon>
        <taxon>Pseudomonadati</taxon>
        <taxon>Pseudomonadota</taxon>
        <taxon>Gammaproteobacteria</taxon>
        <taxon>Pseudomonadales</taxon>
        <taxon>Pseudomonadaceae</taxon>
        <taxon>Pseudomonas</taxon>
    </lineage>
</organism>
<sequence length="134" mass="14997">MRNQKNANGEFSGTISKNDAPTDFVGESFYLYYDDRELEIYAGDKVSENRWSSITLTLTPNIVAGKHVLDNFSSFRSAMVVPAEPDSLQNYEGTLDITPDHTNRHYKGKLSLTAKSNGSDTYKIDATFDLQEST</sequence>
<dbReference type="AlphaFoldDB" id="A0AAE8HEU5"/>
<gene>
    <name evidence="1" type="ORF">SAMN04490209_3862</name>
</gene>
<accession>A0AAE8HEU5</accession>
<dbReference type="RefSeq" id="WP_146374956.1">
    <property type="nucleotide sequence ID" value="NZ_BAAAEG010000001.1"/>
</dbReference>
<reference evidence="1 2" key="1">
    <citation type="submission" date="2016-10" db="EMBL/GenBank/DDBJ databases">
        <authorList>
            <person name="Varghese N."/>
            <person name="Submissions S."/>
        </authorList>
    </citation>
    <scope>NUCLEOTIDE SEQUENCE [LARGE SCALE GENOMIC DNA]</scope>
    <source>
        <strain evidence="1 2">BS2777</strain>
    </source>
</reference>
<protein>
    <submittedName>
        <fullName evidence="1">Uncharacterized protein</fullName>
    </submittedName>
</protein>
<dbReference type="EMBL" id="LT629801">
    <property type="protein sequence ID" value="SDV13269.1"/>
    <property type="molecule type" value="Genomic_DNA"/>
</dbReference>
<keyword evidence="2" id="KW-1185">Reference proteome</keyword>
<evidence type="ECO:0000313" key="1">
    <source>
        <dbReference type="EMBL" id="SDV13269.1"/>
    </source>
</evidence>